<evidence type="ECO:0000256" key="4">
    <source>
        <dbReference type="ARBA" id="ARBA00022692"/>
    </source>
</evidence>
<dbReference type="PANTHER" id="PTHR12369">
    <property type="entry name" value="CHONDROITIN SYNTHASE"/>
    <property type="match status" value="1"/>
</dbReference>
<keyword evidence="4" id="KW-0812">Transmembrane</keyword>
<protein>
    <recommendedName>
        <fullName evidence="10">Hexosyltransferase</fullName>
        <ecNumber evidence="10">2.4.1.-</ecNumber>
    </recommendedName>
</protein>
<dbReference type="OrthoDB" id="431432at2759"/>
<dbReference type="FunFam" id="3.90.550.50:FF:000004">
    <property type="entry name" value="Hexosyltransferase"/>
    <property type="match status" value="1"/>
</dbReference>
<keyword evidence="6" id="KW-1133">Transmembrane helix</keyword>
<organism evidence="12 13">
    <name type="scientific">Rotaria sordida</name>
    <dbReference type="NCBI Taxonomy" id="392033"/>
    <lineage>
        <taxon>Eukaryota</taxon>
        <taxon>Metazoa</taxon>
        <taxon>Spiralia</taxon>
        <taxon>Gnathifera</taxon>
        <taxon>Rotifera</taxon>
        <taxon>Eurotatoria</taxon>
        <taxon>Bdelloidea</taxon>
        <taxon>Philodinida</taxon>
        <taxon>Philodinidae</taxon>
        <taxon>Rotaria</taxon>
    </lineage>
</organism>
<keyword evidence="3 10" id="KW-0808">Transferase</keyword>
<dbReference type="SUPFAM" id="SSF53448">
    <property type="entry name" value="Nucleotide-diphospho-sugar transferases"/>
    <property type="match status" value="2"/>
</dbReference>
<evidence type="ECO:0000256" key="10">
    <source>
        <dbReference type="RuleBase" id="RU364016"/>
    </source>
</evidence>
<evidence type="ECO:0000256" key="7">
    <source>
        <dbReference type="ARBA" id="ARBA00023034"/>
    </source>
</evidence>
<reference evidence="12" key="1">
    <citation type="submission" date="2021-02" db="EMBL/GenBank/DDBJ databases">
        <authorList>
            <person name="Nowell W R."/>
        </authorList>
    </citation>
    <scope>NUCLEOTIDE SEQUENCE</scope>
</reference>
<evidence type="ECO:0000256" key="3">
    <source>
        <dbReference type="ARBA" id="ARBA00022679"/>
    </source>
</evidence>
<proteinExistence type="inferred from homology"/>
<dbReference type="EMBL" id="CAJNOO010000203">
    <property type="protein sequence ID" value="CAF0855003.1"/>
    <property type="molecule type" value="Genomic_DNA"/>
</dbReference>
<evidence type="ECO:0000313" key="12">
    <source>
        <dbReference type="EMBL" id="CAF0855003.1"/>
    </source>
</evidence>
<dbReference type="Gene3D" id="3.90.550.50">
    <property type="match status" value="1"/>
</dbReference>
<dbReference type="CDD" id="cd00761">
    <property type="entry name" value="Glyco_tranf_GTA_type"/>
    <property type="match status" value="1"/>
</dbReference>
<evidence type="ECO:0000256" key="11">
    <source>
        <dbReference type="SAM" id="MobiDB-lite"/>
    </source>
</evidence>
<dbReference type="GO" id="GO:0047238">
    <property type="term" value="F:glucuronosyl-N-acetylgalactosaminyl-proteoglycan 4-beta-N-acetylgalactosaminyltransferase activity"/>
    <property type="evidence" value="ECO:0007669"/>
    <property type="project" value="TreeGrafter"/>
</dbReference>
<dbReference type="InterPro" id="IPR008428">
    <property type="entry name" value="Chond_GalNAc"/>
</dbReference>
<dbReference type="Proteomes" id="UP000663882">
    <property type="component" value="Unassembled WGS sequence"/>
</dbReference>
<evidence type="ECO:0000256" key="6">
    <source>
        <dbReference type="ARBA" id="ARBA00022989"/>
    </source>
</evidence>
<dbReference type="Pfam" id="PF05679">
    <property type="entry name" value="CHGN"/>
    <property type="match status" value="2"/>
</dbReference>
<accession>A0A813WAA4</accession>
<dbReference type="InterPro" id="IPR051227">
    <property type="entry name" value="CS_glycosyltransferase"/>
</dbReference>
<keyword evidence="8" id="KW-0472">Membrane</keyword>
<evidence type="ECO:0000256" key="8">
    <source>
        <dbReference type="ARBA" id="ARBA00023136"/>
    </source>
</evidence>
<name>A0A813WAA4_9BILA</name>
<dbReference type="GO" id="GO:0032580">
    <property type="term" value="C:Golgi cisterna membrane"/>
    <property type="evidence" value="ECO:0007669"/>
    <property type="project" value="UniProtKB-SubCell"/>
</dbReference>
<comment type="similarity">
    <text evidence="2 10">Belongs to the chondroitin N-acetylgalactosaminyltransferase family.</text>
</comment>
<keyword evidence="5 10" id="KW-0735">Signal-anchor</keyword>
<sequence length="993" mass="115336">MPLFKLFELIENLFGSVGDEQKYPSKSNRSKARLSETSDSYNKCANNSASHSSVPLIEFSLNPTTNSPSVKTSRSSITPPNNNRVGNNIRGPSWWLSLIFLLISTVIGFQSGLVLLCNVKRCITDDLSSQHESNNLFNNNNNNNRTNSLLVASINLPRVSKKKQLILIAVMTSKDFLTTRAPTVMRTWAEKVPGQVIFFSSEGSTTNDTSINLVSLPSVTYTYPPKKKSFLMMKYIYDHYLNKFEWFMRVDDDVYIRTDNLEKLLRSIDNRKPYYIGQPGVGTKEEYGKLALGENENFCMGGPGIILSRETLARFTPHIKKCLKNFYTYHEDVELGRCVHKYANTSCTWSYEMQHILYNHPNKTDGYRASNLVSTDILRAVSLHSIKDIRVFTRVHNFALQRKIMDVEQRKMLLRRQIDVYDQILNIENQIKLQAKNLSKLIQKTKNEQIKIKLKQQYKILNMPDQHIAEQIMSLYNNTFRLFNNNNNNNEQQDHHLWDALRKYFNQSRSSSLSSLSSSSFLSNDLIFPFPFNSGLSMLKNNNNNHDYLTRTKTLNNYHNKFSRQKNNSLYDKNEYGIYTFFTASQYSANTELPVRSIEPAYKQCFDEVVRTYMEDVNKISRNMGRFLEYKKTLYGYYKHQPRYGMNFILDLFLIYRKFSGKKMSVPVRKRVYVVQKFRPLYFRELPSAYSSAILSSSGAGSPYHANLTTPVTNNINTTIITSSSTPIHMIVPVSGRLPTLKRLLTNFYHVVMRSNDTDLLNVHLYVILMETAEDSGERMSTIVDHVKKFINDKQAKRIHLIEVKDGNFTRGYARSYGASRFNDTDLLFFIDLDMIFTRDLFPRIRHHTIFHKQVYFPIIFSQYDPHYWETLQYEANYSSFNLRDDIGYWRQYGFGMLGIYKADLRSNGNWNVEISGWGKEDVEIYDKLVQSPTLNVFRTIDTSLMHVFHTKECASTLRDDQMNMCKGTKSITLGSQRTLVKHVLKLIELNKI</sequence>
<comment type="subcellular location">
    <subcellularLocation>
        <location evidence="1 10">Golgi apparatus</location>
        <location evidence="1 10">Golgi stack membrane</location>
        <topology evidence="1 10">Single-pass type II membrane protein</topology>
    </subcellularLocation>
</comment>
<feature type="region of interest" description="Disordered" evidence="11">
    <location>
        <begin position="64"/>
        <end position="83"/>
    </location>
</feature>
<comment type="caution">
    <text evidence="12">The sequence shown here is derived from an EMBL/GenBank/DDBJ whole genome shotgun (WGS) entry which is preliminary data.</text>
</comment>
<evidence type="ECO:0000256" key="2">
    <source>
        <dbReference type="ARBA" id="ARBA00009239"/>
    </source>
</evidence>
<dbReference type="InterPro" id="IPR029044">
    <property type="entry name" value="Nucleotide-diphossugar_trans"/>
</dbReference>
<evidence type="ECO:0000256" key="5">
    <source>
        <dbReference type="ARBA" id="ARBA00022968"/>
    </source>
</evidence>
<dbReference type="PANTHER" id="PTHR12369:SF11">
    <property type="entry name" value="HEXOSYLTRANSFERASE"/>
    <property type="match status" value="1"/>
</dbReference>
<dbReference type="EC" id="2.4.1.-" evidence="10"/>
<dbReference type="AlphaFoldDB" id="A0A813WAA4"/>
<gene>
    <name evidence="12" type="ORF">RFH988_LOCUS6661</name>
</gene>
<evidence type="ECO:0000256" key="1">
    <source>
        <dbReference type="ARBA" id="ARBA00004447"/>
    </source>
</evidence>
<evidence type="ECO:0000256" key="9">
    <source>
        <dbReference type="ARBA" id="ARBA00023180"/>
    </source>
</evidence>
<keyword evidence="9" id="KW-0325">Glycoprotein</keyword>
<keyword evidence="7 10" id="KW-0333">Golgi apparatus</keyword>
<dbReference type="Gene3D" id="3.90.550.10">
    <property type="entry name" value="Spore Coat Polysaccharide Biosynthesis Protein SpsA, Chain A"/>
    <property type="match status" value="1"/>
</dbReference>
<evidence type="ECO:0000313" key="13">
    <source>
        <dbReference type="Proteomes" id="UP000663882"/>
    </source>
</evidence>